<name>A0A8T0Y0G1_9STRA</name>
<dbReference type="Proteomes" id="UP000735874">
    <property type="component" value="Unassembled WGS sequence"/>
</dbReference>
<reference evidence="1" key="1">
    <citation type="submission" date="2018-10" db="EMBL/GenBank/DDBJ databases">
        <title>Effector identification in a new, highly contiguous assembly of the strawberry crown rot pathogen Phytophthora cactorum.</title>
        <authorList>
            <person name="Armitage A.D."/>
            <person name="Nellist C.F."/>
            <person name="Bates H."/>
            <person name="Vickerstaff R.J."/>
            <person name="Harrison R.J."/>
        </authorList>
    </citation>
    <scope>NUCLEOTIDE SEQUENCE</scope>
    <source>
        <strain evidence="1">15-7</strain>
    </source>
</reference>
<protein>
    <submittedName>
        <fullName evidence="1">Uncharacterized protein</fullName>
    </submittedName>
</protein>
<accession>A0A8T0Y0G1</accession>
<comment type="caution">
    <text evidence="1">The sequence shown here is derived from an EMBL/GenBank/DDBJ whole genome shotgun (WGS) entry which is preliminary data.</text>
</comment>
<evidence type="ECO:0000313" key="2">
    <source>
        <dbReference type="Proteomes" id="UP000735874"/>
    </source>
</evidence>
<dbReference type="EMBL" id="RCMG01001405">
    <property type="protein sequence ID" value="KAG2828183.1"/>
    <property type="molecule type" value="Genomic_DNA"/>
</dbReference>
<gene>
    <name evidence="1" type="ORF">PC113_g21504</name>
</gene>
<sequence length="128" mass="14542">MGESWPPRRTCSNGRRWETPRLRWLRRHYTNAVAVTATLLKAETVLDATPDRRTNSNDGSWRSCGVLAVLRASLKERYVRGQCLAGRDLARAITCQSRKSPVVSPPPRECITVLITLLIVLHSKLWFT</sequence>
<dbReference type="AlphaFoldDB" id="A0A8T0Y0G1"/>
<proteinExistence type="predicted"/>
<organism evidence="1 2">
    <name type="scientific">Phytophthora cactorum</name>
    <dbReference type="NCBI Taxonomy" id="29920"/>
    <lineage>
        <taxon>Eukaryota</taxon>
        <taxon>Sar</taxon>
        <taxon>Stramenopiles</taxon>
        <taxon>Oomycota</taxon>
        <taxon>Peronosporomycetes</taxon>
        <taxon>Peronosporales</taxon>
        <taxon>Peronosporaceae</taxon>
        <taxon>Phytophthora</taxon>
    </lineage>
</organism>
<evidence type="ECO:0000313" key="1">
    <source>
        <dbReference type="EMBL" id="KAG2828183.1"/>
    </source>
</evidence>